<gene>
    <name evidence="1" type="ORF">AB447_215725</name>
    <name evidence="2" type="ORF">P8828_22265</name>
</gene>
<dbReference type="RefSeq" id="WP_048355998.1">
    <property type="nucleotide sequence ID" value="NZ_JARRTL010000031.1"/>
</dbReference>
<reference evidence="1 3" key="1">
    <citation type="journal article" date="2015" name="Int. J. Syst. Evol. Microbiol.">
        <title>Bacillus glycinifermentans sp. nov., isolated from fermented soybean paste.</title>
        <authorList>
            <person name="Kim S.J."/>
            <person name="Dunlap C.A."/>
            <person name="Kwon S.W."/>
            <person name="Rooney A.P."/>
        </authorList>
    </citation>
    <scope>NUCLEOTIDE SEQUENCE [LARGE SCALE GENOMIC DNA]</scope>
    <source>
        <strain evidence="1 3">GO-13</strain>
    </source>
</reference>
<evidence type="ECO:0000313" key="3">
    <source>
        <dbReference type="Proteomes" id="UP000036168"/>
    </source>
</evidence>
<name>A0A0T6BR79_9BACI</name>
<dbReference type="Proteomes" id="UP000036168">
    <property type="component" value="Unassembled WGS sequence"/>
</dbReference>
<dbReference type="EMBL" id="JARRTL010000031">
    <property type="protein sequence ID" value="MEC0487478.1"/>
    <property type="molecule type" value="Genomic_DNA"/>
</dbReference>
<dbReference type="Proteomes" id="UP001341297">
    <property type="component" value="Unassembled WGS sequence"/>
</dbReference>
<dbReference type="EMBL" id="LECW02000014">
    <property type="protein sequence ID" value="KRT94083.1"/>
    <property type="molecule type" value="Genomic_DNA"/>
</dbReference>
<organism evidence="1 3">
    <name type="scientific">Bacillus glycinifermentans</name>
    <dbReference type="NCBI Taxonomy" id="1664069"/>
    <lineage>
        <taxon>Bacteria</taxon>
        <taxon>Bacillati</taxon>
        <taxon>Bacillota</taxon>
        <taxon>Bacilli</taxon>
        <taxon>Bacillales</taxon>
        <taxon>Bacillaceae</taxon>
        <taxon>Bacillus</taxon>
    </lineage>
</organism>
<keyword evidence="4" id="KW-1185">Reference proteome</keyword>
<reference evidence="1" key="2">
    <citation type="submission" date="2015-10" db="EMBL/GenBank/DDBJ databases">
        <authorList>
            <person name="Gilbert D.G."/>
        </authorList>
    </citation>
    <scope>NUCLEOTIDE SEQUENCE</scope>
    <source>
        <strain evidence="1">GO-13</strain>
    </source>
</reference>
<protein>
    <submittedName>
        <fullName evidence="1">Uncharacterized protein</fullName>
    </submittedName>
</protein>
<comment type="caution">
    <text evidence="1">The sequence shown here is derived from an EMBL/GenBank/DDBJ whole genome shotgun (WGS) entry which is preliminary data.</text>
</comment>
<dbReference type="OrthoDB" id="9872379at2"/>
<reference evidence="2 4" key="3">
    <citation type="submission" date="2023-03" db="EMBL/GenBank/DDBJ databases">
        <title>Agriculturally important microbes genome sequencing.</title>
        <authorList>
            <person name="Dunlap C."/>
        </authorList>
    </citation>
    <scope>NUCLEOTIDE SEQUENCE [LARGE SCALE GENOMIC DNA]</scope>
    <source>
        <strain evidence="2 4">CBP-3203</strain>
    </source>
</reference>
<dbReference type="AlphaFoldDB" id="A0A0T6BR79"/>
<sequence length="81" mass="9532">MKKVWLVVTQYRDVDEYEDKEILATFTEKEDRAMLEYLGDIVTSKTRFLEKIFELDLLKGELSEMELKLSNGKLGIEKKKA</sequence>
<accession>A0A0T6BR79</accession>
<evidence type="ECO:0000313" key="4">
    <source>
        <dbReference type="Proteomes" id="UP001341297"/>
    </source>
</evidence>
<proteinExistence type="predicted"/>
<evidence type="ECO:0000313" key="2">
    <source>
        <dbReference type="EMBL" id="MEC0487478.1"/>
    </source>
</evidence>
<evidence type="ECO:0000313" key="1">
    <source>
        <dbReference type="EMBL" id="KRT94083.1"/>
    </source>
</evidence>